<dbReference type="InterPro" id="IPR051608">
    <property type="entry name" value="RQC_Subunit_NEMF"/>
</dbReference>
<keyword evidence="3 5" id="KW-0694">RNA-binding</keyword>
<keyword evidence="2 5" id="KW-0699">rRNA-binding</keyword>
<reference evidence="7 8" key="1">
    <citation type="submission" date="2019-03" db="EMBL/GenBank/DDBJ databases">
        <title>Genomic Encyclopedia of Type Strains, Phase IV (KMG-IV): sequencing the most valuable type-strain genomes for metagenomic binning, comparative biology and taxonomic classification.</title>
        <authorList>
            <person name="Goeker M."/>
        </authorList>
    </citation>
    <scope>NUCLEOTIDE SEQUENCE [LARGE SCALE GENOMIC DNA]</scope>
    <source>
        <strain evidence="7 8">DSM 24455</strain>
    </source>
</reference>
<evidence type="ECO:0000256" key="1">
    <source>
        <dbReference type="ARBA" id="ARBA00022555"/>
    </source>
</evidence>
<dbReference type="RefSeq" id="WP_133627463.1">
    <property type="nucleotide sequence ID" value="NZ_SOAZ01000005.1"/>
</dbReference>
<dbReference type="Proteomes" id="UP000295325">
    <property type="component" value="Unassembled WGS sequence"/>
</dbReference>
<dbReference type="InterPro" id="IPR043682">
    <property type="entry name" value="RqcH_bacterial"/>
</dbReference>
<name>A0A4R7KSN0_9CLOT</name>
<dbReference type="GO" id="GO:1990112">
    <property type="term" value="C:RQC complex"/>
    <property type="evidence" value="ECO:0007669"/>
    <property type="project" value="TreeGrafter"/>
</dbReference>
<comment type="function">
    <text evidence="5">Key component of the ribosome quality control system (RQC), a ribosome-associated complex that mediates the extraction of incompletely synthesized nascent chains from stalled ribosomes and their subsequent degradation. RqcH recruits Ala-charged tRNA, and with RqcP directs the elongation of stalled nascent chains on 50S ribosomal subunits, leading to non-templated C-terminal alanine extensions (Ala tail). The Ala tail promotes nascent chain degradation. May add between 1 and at least 8 Ala residues. Binds to stalled 50S ribosomal subunits.</text>
</comment>
<gene>
    <name evidence="5" type="primary">rqcH</name>
    <name evidence="7" type="ORF">EDD71_1051</name>
</gene>
<dbReference type="PANTHER" id="PTHR15239">
    <property type="entry name" value="NUCLEAR EXPORT MEDIATOR FACTOR NEMF"/>
    <property type="match status" value="1"/>
</dbReference>
<dbReference type="GO" id="GO:0072344">
    <property type="term" value="P:rescue of stalled ribosome"/>
    <property type="evidence" value="ECO:0007669"/>
    <property type="project" value="UniProtKB-UniRule"/>
</dbReference>
<feature type="domain" description="NFACT RNA-binding" evidence="6">
    <location>
        <begin position="457"/>
        <end position="551"/>
    </location>
</feature>
<comment type="subunit">
    <text evidence="5">Associates with stalled 50S ribosomal subunits. Binds to RqcP.</text>
</comment>
<dbReference type="Gene3D" id="3.40.970.40">
    <property type="entry name" value="fibrinogen binding protein from staphylococcus aureus domain like"/>
    <property type="match status" value="1"/>
</dbReference>
<evidence type="ECO:0000259" key="6">
    <source>
        <dbReference type="Pfam" id="PF05670"/>
    </source>
</evidence>
<comment type="caution">
    <text evidence="7">The sequence shown here is derived from an EMBL/GenBank/DDBJ whole genome shotgun (WGS) entry which is preliminary data.</text>
</comment>
<dbReference type="InterPro" id="IPR008532">
    <property type="entry name" value="NFACT_RNA-bd"/>
</dbReference>
<dbReference type="GO" id="GO:0043023">
    <property type="term" value="F:ribosomal large subunit binding"/>
    <property type="evidence" value="ECO:0007669"/>
    <property type="project" value="UniProtKB-UniRule"/>
</dbReference>
<dbReference type="Pfam" id="PF05833">
    <property type="entry name" value="NFACT_N"/>
    <property type="match status" value="1"/>
</dbReference>
<evidence type="ECO:0000256" key="4">
    <source>
        <dbReference type="ARBA" id="ARBA00022917"/>
    </source>
</evidence>
<dbReference type="AlphaFoldDB" id="A0A4R7KSN0"/>
<accession>A0A4R7KSN0</accession>
<dbReference type="HAMAP" id="MF_00844_B">
    <property type="entry name" value="RqcH_B"/>
    <property type="match status" value="1"/>
</dbReference>
<dbReference type="GO" id="GO:0000049">
    <property type="term" value="F:tRNA binding"/>
    <property type="evidence" value="ECO:0007669"/>
    <property type="project" value="UniProtKB-UniRule"/>
</dbReference>
<sequence>MPFDGIFTSSVVKELSSLVDGKIDKIHQPSKDDIIIFIKKEHKNTKILFSANPSYPRVHITRISTQNPPVPPTFCMILRKHLTGGRITYIRQVDFDRIVEFIIEGKDELGYPVVYRLIIEIMGKHSNIILLNNENIIIDSIKHVGSSISRYREVLPGVKYIQPPTQDKINPLTITKNDLEEIFNRSGEIPSFKVFINSFFGIGKVFSYQICGELSVKKICELSEQEREMLISNFFYYTSKIKSGDFDNFIFYRNSDMVDYYAMSLKEYKDLEKIHFESPGELLDTFYGSRDLRDRLKQKYNDVFKIVTGLIEKNIKKIQIHRSKLEECKDFEKWKLYGDLIMANQYTIVQGSDGVMLQNFYDESLSEVFVPLDKEISPVENAKKYYKRYSKEKSTVQIVSKQLEESLEEKDYLETILFNLENASDIETIEEIINELSEMGYIKKRRNGKNQGKAAPHHFISSDGFDIYVGKNNKQNDYLTTKFAISSDIWMHTKNIPGSHVIIKSRAGKVSDTALLEGAILAAYFSKAKNSTNVPVDFTERKNVKKPSGAKPGMVIYYTNRTIYVTPDEEKVNRIKKV</sequence>
<organism evidence="7 8">
    <name type="scientific">Fonticella tunisiensis</name>
    <dbReference type="NCBI Taxonomy" id="1096341"/>
    <lineage>
        <taxon>Bacteria</taxon>
        <taxon>Bacillati</taxon>
        <taxon>Bacillota</taxon>
        <taxon>Clostridia</taxon>
        <taxon>Eubacteriales</taxon>
        <taxon>Clostridiaceae</taxon>
        <taxon>Fonticella</taxon>
    </lineage>
</organism>
<evidence type="ECO:0000256" key="3">
    <source>
        <dbReference type="ARBA" id="ARBA00022884"/>
    </source>
</evidence>
<dbReference type="GO" id="GO:0019843">
    <property type="term" value="F:rRNA binding"/>
    <property type="evidence" value="ECO:0007669"/>
    <property type="project" value="UniProtKB-UniRule"/>
</dbReference>
<evidence type="ECO:0000256" key="2">
    <source>
        <dbReference type="ARBA" id="ARBA00022730"/>
    </source>
</evidence>
<dbReference type="PANTHER" id="PTHR15239:SF6">
    <property type="entry name" value="RIBOSOME QUALITY CONTROL COMPLEX SUBUNIT NEMF"/>
    <property type="match status" value="1"/>
</dbReference>
<dbReference type="Pfam" id="PF05670">
    <property type="entry name" value="NFACT-R_1"/>
    <property type="match status" value="1"/>
</dbReference>
<evidence type="ECO:0000313" key="7">
    <source>
        <dbReference type="EMBL" id="TDT61825.1"/>
    </source>
</evidence>
<dbReference type="OrthoDB" id="9766163at2"/>
<evidence type="ECO:0000256" key="5">
    <source>
        <dbReference type="HAMAP-Rule" id="MF_00844"/>
    </source>
</evidence>
<keyword evidence="1 5" id="KW-0820">tRNA-binding</keyword>
<keyword evidence="8" id="KW-1185">Reference proteome</keyword>
<dbReference type="EMBL" id="SOAZ01000005">
    <property type="protein sequence ID" value="TDT61825.1"/>
    <property type="molecule type" value="Genomic_DNA"/>
</dbReference>
<dbReference type="FunFam" id="2.30.310.10:FF:000004">
    <property type="entry name" value="Fibronectin-binding protein A"/>
    <property type="match status" value="1"/>
</dbReference>
<dbReference type="Gene3D" id="2.30.310.10">
    <property type="entry name" value="ibrinogen binding protein from staphylococcus aureus domain"/>
    <property type="match status" value="1"/>
</dbReference>
<protein>
    <recommendedName>
        <fullName evidence="5">Rqc2 homolog RqcH</fullName>
        <shortName evidence="5">RqcH</shortName>
    </recommendedName>
</protein>
<comment type="similarity">
    <text evidence="5">Belongs to the NEMF family.</text>
</comment>
<evidence type="ECO:0000313" key="8">
    <source>
        <dbReference type="Proteomes" id="UP000295325"/>
    </source>
</evidence>
<proteinExistence type="inferred from homology"/>
<keyword evidence="4 5" id="KW-0648">Protein biosynthesis</keyword>